<keyword evidence="6" id="KW-1185">Reference proteome</keyword>
<dbReference type="AlphaFoldDB" id="A0A6A6BUK6"/>
<evidence type="ECO:0000256" key="4">
    <source>
        <dbReference type="SAM" id="Phobius"/>
    </source>
</evidence>
<evidence type="ECO:0000256" key="1">
    <source>
        <dbReference type="ARBA" id="ARBA00007584"/>
    </source>
</evidence>
<evidence type="ECO:0000313" key="5">
    <source>
        <dbReference type="EMBL" id="KAF2146904.1"/>
    </source>
</evidence>
<keyword evidence="4" id="KW-0472">Membrane</keyword>
<name>A0A6A6BUK6_9PEZI</name>
<evidence type="ECO:0000256" key="3">
    <source>
        <dbReference type="SAM" id="MobiDB-lite"/>
    </source>
</evidence>
<protein>
    <recommendedName>
        <fullName evidence="7">OPA3-like protein</fullName>
    </recommendedName>
</protein>
<dbReference type="PANTHER" id="PTHR12499">
    <property type="entry name" value="OPTIC ATROPHY 3 PROTEIN OPA3"/>
    <property type="match status" value="1"/>
</dbReference>
<feature type="compositionally biased region" description="Basic and acidic residues" evidence="3">
    <location>
        <begin position="213"/>
        <end position="225"/>
    </location>
</feature>
<evidence type="ECO:0000256" key="2">
    <source>
        <dbReference type="ARBA" id="ARBA00023054"/>
    </source>
</evidence>
<dbReference type="Pfam" id="PF07047">
    <property type="entry name" value="OPA3"/>
    <property type="match status" value="1"/>
</dbReference>
<dbReference type="GO" id="GO:0019216">
    <property type="term" value="P:regulation of lipid metabolic process"/>
    <property type="evidence" value="ECO:0007669"/>
    <property type="project" value="TreeGrafter"/>
</dbReference>
<dbReference type="InterPro" id="IPR010754">
    <property type="entry name" value="OPA3-like"/>
</dbReference>
<feature type="compositionally biased region" description="Polar residues" evidence="3">
    <location>
        <begin position="226"/>
        <end position="235"/>
    </location>
</feature>
<keyword evidence="4" id="KW-1133">Transmembrane helix</keyword>
<dbReference type="EMBL" id="ML995475">
    <property type="protein sequence ID" value="KAF2146904.1"/>
    <property type="molecule type" value="Genomic_DNA"/>
</dbReference>
<feature type="compositionally biased region" description="Basic and acidic residues" evidence="3">
    <location>
        <begin position="91"/>
        <end position="111"/>
    </location>
</feature>
<feature type="region of interest" description="Disordered" evidence="3">
    <location>
        <begin position="213"/>
        <end position="235"/>
    </location>
</feature>
<evidence type="ECO:0000313" key="6">
    <source>
        <dbReference type="Proteomes" id="UP000799438"/>
    </source>
</evidence>
<feature type="transmembrane region" description="Helical" evidence="4">
    <location>
        <begin position="131"/>
        <end position="150"/>
    </location>
</feature>
<dbReference type="OrthoDB" id="2129069at2759"/>
<reference evidence="5" key="1">
    <citation type="journal article" date="2020" name="Stud. Mycol.">
        <title>101 Dothideomycetes genomes: a test case for predicting lifestyles and emergence of pathogens.</title>
        <authorList>
            <person name="Haridas S."/>
            <person name="Albert R."/>
            <person name="Binder M."/>
            <person name="Bloem J."/>
            <person name="Labutti K."/>
            <person name="Salamov A."/>
            <person name="Andreopoulos B."/>
            <person name="Baker S."/>
            <person name="Barry K."/>
            <person name="Bills G."/>
            <person name="Bluhm B."/>
            <person name="Cannon C."/>
            <person name="Castanera R."/>
            <person name="Culley D."/>
            <person name="Daum C."/>
            <person name="Ezra D."/>
            <person name="Gonzalez J."/>
            <person name="Henrissat B."/>
            <person name="Kuo A."/>
            <person name="Liang C."/>
            <person name="Lipzen A."/>
            <person name="Lutzoni F."/>
            <person name="Magnuson J."/>
            <person name="Mondo S."/>
            <person name="Nolan M."/>
            <person name="Ohm R."/>
            <person name="Pangilinan J."/>
            <person name="Park H.-J."/>
            <person name="Ramirez L."/>
            <person name="Alfaro M."/>
            <person name="Sun H."/>
            <person name="Tritt A."/>
            <person name="Yoshinaga Y."/>
            <person name="Zwiers L.-H."/>
            <person name="Turgeon B."/>
            <person name="Goodwin S."/>
            <person name="Spatafora J."/>
            <person name="Crous P."/>
            <person name="Grigoriev I."/>
        </authorList>
    </citation>
    <scope>NUCLEOTIDE SEQUENCE</scope>
    <source>
        <strain evidence="5">CBS 121167</strain>
    </source>
</reference>
<gene>
    <name evidence="5" type="ORF">K452DRAFT_218483</name>
</gene>
<proteinExistence type="inferred from homology"/>
<keyword evidence="2" id="KW-0175">Coiled coil</keyword>
<dbReference type="PANTHER" id="PTHR12499:SF0">
    <property type="entry name" value="OPTIC ATROPHY 3 PROTEIN"/>
    <property type="match status" value="1"/>
</dbReference>
<feature type="region of interest" description="Disordered" evidence="3">
    <location>
        <begin position="73"/>
        <end position="115"/>
    </location>
</feature>
<accession>A0A6A6BUK6</accession>
<sequence length="235" mass="27277">MSLTLKIGSLFIRTLAKPIANGIKKRARDHDIFRRRCVSFAQGLHRLDVRWRVGLLQDPAIIDRQIQRELREAEERRKRANSPVPTVKTESQAKADEEAAKHEKEAIEERHKRPRVRPLSEAKAIDMGANFISEGFMFLVAGGVIVFEAWRSRRKASGRRDVVDEKLEELQKQNEELQQKLQVLESHVQEEEHRRQELRKKIREMVAEERAEIARIERSDSENTADRSTTGASKE</sequence>
<organism evidence="5 6">
    <name type="scientific">Aplosporella prunicola CBS 121167</name>
    <dbReference type="NCBI Taxonomy" id="1176127"/>
    <lineage>
        <taxon>Eukaryota</taxon>
        <taxon>Fungi</taxon>
        <taxon>Dikarya</taxon>
        <taxon>Ascomycota</taxon>
        <taxon>Pezizomycotina</taxon>
        <taxon>Dothideomycetes</taxon>
        <taxon>Dothideomycetes incertae sedis</taxon>
        <taxon>Botryosphaeriales</taxon>
        <taxon>Aplosporellaceae</taxon>
        <taxon>Aplosporella</taxon>
    </lineage>
</organism>
<comment type="similarity">
    <text evidence="1">Belongs to the OPA3 family.</text>
</comment>
<keyword evidence="4" id="KW-0812">Transmembrane</keyword>
<dbReference type="GO" id="GO:0005739">
    <property type="term" value="C:mitochondrion"/>
    <property type="evidence" value="ECO:0007669"/>
    <property type="project" value="TreeGrafter"/>
</dbReference>
<dbReference type="RefSeq" id="XP_033402612.1">
    <property type="nucleotide sequence ID" value="XM_033536359.1"/>
</dbReference>
<dbReference type="Proteomes" id="UP000799438">
    <property type="component" value="Unassembled WGS sequence"/>
</dbReference>
<evidence type="ECO:0008006" key="7">
    <source>
        <dbReference type="Google" id="ProtNLM"/>
    </source>
</evidence>
<dbReference type="GeneID" id="54293855"/>